<dbReference type="PANTHER" id="PTHR22683:SF41">
    <property type="entry name" value="DNA TRANSLOCASE FTSK"/>
    <property type="match status" value="1"/>
</dbReference>
<dbReference type="KEGG" id="euz:DVS28_a3346"/>
<dbReference type="GO" id="GO:0005524">
    <property type="term" value="F:ATP binding"/>
    <property type="evidence" value="ECO:0007669"/>
    <property type="project" value="UniProtKB-UniRule"/>
</dbReference>
<proteinExistence type="inferred from homology"/>
<keyword evidence="12" id="KW-1185">Reference proteome</keyword>
<feature type="region of interest" description="Disordered" evidence="8">
    <location>
        <begin position="213"/>
        <end position="266"/>
    </location>
</feature>
<dbReference type="AlphaFoldDB" id="A0A346Y0M4"/>
<evidence type="ECO:0000256" key="2">
    <source>
        <dbReference type="ARBA" id="ARBA00006474"/>
    </source>
</evidence>
<dbReference type="GO" id="GO:0003677">
    <property type="term" value="F:DNA binding"/>
    <property type="evidence" value="ECO:0007669"/>
    <property type="project" value="UniProtKB-KW"/>
</dbReference>
<evidence type="ECO:0000256" key="6">
    <source>
        <dbReference type="ARBA" id="ARBA00024986"/>
    </source>
</evidence>
<feature type="transmembrane region" description="Helical" evidence="9">
    <location>
        <begin position="120"/>
        <end position="138"/>
    </location>
</feature>
<dbReference type="Gene3D" id="3.30.980.40">
    <property type="match status" value="1"/>
</dbReference>
<dbReference type="Pfam" id="PF09397">
    <property type="entry name" value="FtsK_gamma"/>
    <property type="match status" value="1"/>
</dbReference>
<keyword evidence="9" id="KW-0812">Transmembrane</keyword>
<comment type="pathway">
    <text evidence="1">Carotenoid biosynthesis; phytoene biosynthesis.</text>
</comment>
<feature type="compositionally biased region" description="Basic and acidic residues" evidence="8">
    <location>
        <begin position="223"/>
        <end position="249"/>
    </location>
</feature>
<dbReference type="Pfam" id="PF17854">
    <property type="entry name" value="FtsK_alpha"/>
    <property type="match status" value="1"/>
</dbReference>
<dbReference type="PROSITE" id="PS01044">
    <property type="entry name" value="SQUALEN_PHYTOEN_SYN_1"/>
    <property type="match status" value="1"/>
</dbReference>
<dbReference type="InterPro" id="IPR002543">
    <property type="entry name" value="FtsK_dom"/>
</dbReference>
<keyword evidence="9" id="KW-0472">Membrane</keyword>
<evidence type="ECO:0000256" key="4">
    <source>
        <dbReference type="ARBA" id="ARBA00022840"/>
    </source>
</evidence>
<evidence type="ECO:0000313" key="12">
    <source>
        <dbReference type="Proteomes" id="UP000264006"/>
    </source>
</evidence>
<dbReference type="GO" id="GO:0051301">
    <property type="term" value="P:cell division"/>
    <property type="evidence" value="ECO:0007669"/>
    <property type="project" value="UniProtKB-KW"/>
</dbReference>
<evidence type="ECO:0000259" key="10">
    <source>
        <dbReference type="PROSITE" id="PS50901"/>
    </source>
</evidence>
<feature type="region of interest" description="Disordered" evidence="8">
    <location>
        <begin position="1"/>
        <end position="44"/>
    </location>
</feature>
<dbReference type="OrthoDB" id="9807790at2"/>
<keyword evidence="11" id="KW-0131">Cell cycle</keyword>
<dbReference type="PANTHER" id="PTHR22683">
    <property type="entry name" value="SPORULATION PROTEIN RELATED"/>
    <property type="match status" value="1"/>
</dbReference>
<feature type="transmembrane region" description="Helical" evidence="9">
    <location>
        <begin position="170"/>
        <end position="190"/>
    </location>
</feature>
<keyword evidence="4 7" id="KW-0067">ATP-binding</keyword>
<keyword evidence="3 7" id="KW-0547">Nucleotide-binding</keyword>
<dbReference type="InterPro" id="IPR018541">
    <property type="entry name" value="Ftsk_gamma"/>
</dbReference>
<feature type="region of interest" description="Disordered" evidence="8">
    <location>
        <begin position="309"/>
        <end position="345"/>
    </location>
</feature>
<feature type="domain" description="FtsK" evidence="10">
    <location>
        <begin position="491"/>
        <end position="723"/>
    </location>
</feature>
<protein>
    <submittedName>
        <fullName evidence="11">Cell division protein FtsK</fullName>
    </submittedName>
</protein>
<dbReference type="UniPathway" id="UPA00799"/>
<evidence type="ECO:0000256" key="8">
    <source>
        <dbReference type="SAM" id="MobiDB-lite"/>
    </source>
</evidence>
<gene>
    <name evidence="11" type="ORF">DVS28_a3346</name>
</gene>
<dbReference type="InterPro" id="IPR019845">
    <property type="entry name" value="Squalene/phytoene_synthase_CS"/>
</dbReference>
<comment type="function">
    <text evidence="6">Essential cell division protein that coordinates cell division and chromosome segregation. The N-terminus is involved in assembly of the cell-division machinery. The C-terminus functions as a DNA motor that moves dsDNA in an ATP-dependent manner towards the dif recombination site, which is located within the replication terminus region. Required for activation of the Xer recombinase, allowing activation of chromosome unlinking by recombination.</text>
</comment>
<feature type="compositionally biased region" description="Low complexity" evidence="8">
    <location>
        <begin position="25"/>
        <end position="37"/>
    </location>
</feature>
<name>A0A346Y0M4_9ACTN</name>
<dbReference type="InterPro" id="IPR036390">
    <property type="entry name" value="WH_DNA-bd_sf"/>
</dbReference>
<feature type="transmembrane region" description="Helical" evidence="9">
    <location>
        <begin position="54"/>
        <end position="74"/>
    </location>
</feature>
<dbReference type="Gene3D" id="1.10.10.10">
    <property type="entry name" value="Winged helix-like DNA-binding domain superfamily/Winged helix DNA-binding domain"/>
    <property type="match status" value="1"/>
</dbReference>
<dbReference type="PROSITE" id="PS50901">
    <property type="entry name" value="FTSK"/>
    <property type="match status" value="1"/>
</dbReference>
<dbReference type="InterPro" id="IPR027417">
    <property type="entry name" value="P-loop_NTPase"/>
</dbReference>
<keyword evidence="11" id="KW-0132">Cell division</keyword>
<dbReference type="Pfam" id="PF01580">
    <property type="entry name" value="FtsK_SpoIIIE"/>
    <property type="match status" value="1"/>
</dbReference>
<feature type="binding site" evidence="7">
    <location>
        <begin position="508"/>
        <end position="515"/>
    </location>
    <ligand>
        <name>ATP</name>
        <dbReference type="ChEBI" id="CHEBI:30616"/>
    </ligand>
</feature>
<evidence type="ECO:0000256" key="1">
    <source>
        <dbReference type="ARBA" id="ARBA00004684"/>
    </source>
</evidence>
<evidence type="ECO:0000256" key="7">
    <source>
        <dbReference type="PROSITE-ProRule" id="PRU00289"/>
    </source>
</evidence>
<evidence type="ECO:0000256" key="5">
    <source>
        <dbReference type="ARBA" id="ARBA00023125"/>
    </source>
</evidence>
<dbReference type="SUPFAM" id="SSF46785">
    <property type="entry name" value="Winged helix' DNA-binding domain"/>
    <property type="match status" value="1"/>
</dbReference>
<dbReference type="SMART" id="SM00843">
    <property type="entry name" value="Ftsk_gamma"/>
    <property type="match status" value="1"/>
</dbReference>
<comment type="similarity">
    <text evidence="2">Belongs to the FtsK/SpoIIIE/SftA family.</text>
</comment>
<feature type="compositionally biased region" description="Basic residues" evidence="8">
    <location>
        <begin position="8"/>
        <end position="24"/>
    </location>
</feature>
<keyword evidence="5" id="KW-0238">DNA-binding</keyword>
<dbReference type="SUPFAM" id="SSF52540">
    <property type="entry name" value="P-loop containing nucleoside triphosphate hydrolases"/>
    <property type="match status" value="1"/>
</dbReference>
<organism evidence="11 12">
    <name type="scientific">Euzebya pacifica</name>
    <dbReference type="NCBI Taxonomy" id="1608957"/>
    <lineage>
        <taxon>Bacteria</taxon>
        <taxon>Bacillati</taxon>
        <taxon>Actinomycetota</taxon>
        <taxon>Nitriliruptoria</taxon>
        <taxon>Euzebyales</taxon>
    </lineage>
</organism>
<dbReference type="EMBL" id="CP031165">
    <property type="protein sequence ID" value="AXV08021.1"/>
    <property type="molecule type" value="Genomic_DNA"/>
</dbReference>
<dbReference type="GO" id="GO:0016765">
    <property type="term" value="F:transferase activity, transferring alkyl or aryl (other than methyl) groups"/>
    <property type="evidence" value="ECO:0007669"/>
    <property type="project" value="InterPro"/>
</dbReference>
<feature type="transmembrane region" description="Helical" evidence="9">
    <location>
        <begin position="86"/>
        <end position="108"/>
    </location>
</feature>
<sequence length="872" mass="93051">MTQDVATTKKKPATTRKAPAKKKPAASTKGRSASSRAATERADKGLEPERIRDLWGIGLIVLAVLSGLGLYAQGSAGLVGVALVNVFRGLLGVFGLAVPVLIAAGGVLLLGKPLPRNPRIVGGTAVVLLALIGLWHIASGAPGADAERAALHAAGGWVGVVMAKPLSNLAATPGAVVVLLGLLSAGLLVLTATSPRVAAMAVWTLFVSDEPTERSQRRRERKAQRAADREDDRAAREAELDDPSERDWVEEFSEEESRPAPALMDDAGVRAALDIPLDEDGEDAARERTHIDPATSDTVVMDRAVPDRAADDDAERADLLSGDEPDAPRSRPEFIDSGSPQRTGQARQLVLNPDIAYELPSLDLLRSGKAVSGNATNMESMTEALERMLEQFNVDARVVAVRRGPTVTRFEIELGTGVKVNTITKLEKDISYALATPDIRIVAPIPGKVAIGIEVPNTERDHITLGDILRSPEAAAQTHPLTAGIGLDISGRPVLINLAKMPHLLIAGATGSGKSVVMNSIVTSVIMRNSPETVRMILIDPKRVEMATYEDVPHLLTRVVTDPKRAKDALDWVVSEMERRYDLLARYGHRNIDRFNEAAAAGLLLPDGAPTPEEFAAQAVAAVAGPEDETEVLEDGDPVEEAPKGEEPLPYIMCVIDELADLMMVAPRDIEGAIVRIAQMARAVGIHLVIATQRPSVNVVTGLIKANVPSRMALSMATGHDSKTILDQHGAEKLIGQGDMLYMPANASKPHRLQGCYIDEQEIEKIVDHCKAQAEVTYAENVVKQGQEAVIADVQGDDASDADLTKAAMELVVRSGLGSTSMLQRKLKVGFARAGRLMDELEQMGVVGPSEGPKARTVLMTVDELERQGASA</sequence>
<evidence type="ECO:0000313" key="11">
    <source>
        <dbReference type="EMBL" id="AXV08021.1"/>
    </source>
</evidence>
<keyword evidence="9" id="KW-1133">Transmembrane helix</keyword>
<dbReference type="InterPro" id="IPR036388">
    <property type="entry name" value="WH-like_DNA-bd_sf"/>
</dbReference>
<accession>A0A346Y0M4</accession>
<dbReference type="InterPro" id="IPR050206">
    <property type="entry name" value="FtsK/SpoIIIE/SftA"/>
</dbReference>
<reference evidence="11 12" key="1">
    <citation type="submission" date="2018-09" db="EMBL/GenBank/DDBJ databases">
        <title>Complete genome sequence of Euzebya sp. DY32-46 isolated from seawater of Pacific Ocean.</title>
        <authorList>
            <person name="Xu L."/>
            <person name="Wu Y.-H."/>
            <person name="Xu X.-W."/>
        </authorList>
    </citation>
    <scope>NUCLEOTIDE SEQUENCE [LARGE SCALE GENOMIC DNA]</scope>
    <source>
        <strain evidence="11 12">DY32-46</strain>
    </source>
</reference>
<dbReference type="Gene3D" id="3.40.50.300">
    <property type="entry name" value="P-loop containing nucleotide triphosphate hydrolases"/>
    <property type="match status" value="1"/>
</dbReference>
<evidence type="ECO:0000256" key="3">
    <source>
        <dbReference type="ARBA" id="ARBA00022741"/>
    </source>
</evidence>
<dbReference type="InterPro" id="IPR041027">
    <property type="entry name" value="FtsK_alpha"/>
</dbReference>
<evidence type="ECO:0000256" key="9">
    <source>
        <dbReference type="SAM" id="Phobius"/>
    </source>
</evidence>
<dbReference type="Proteomes" id="UP000264006">
    <property type="component" value="Chromosome"/>
</dbReference>
<feature type="compositionally biased region" description="Acidic residues" evidence="8">
    <location>
        <begin position="312"/>
        <end position="325"/>
    </location>
</feature>